<accession>A0ABZ0CZ06</accession>
<evidence type="ECO:0000313" key="2">
    <source>
        <dbReference type="Proteomes" id="UP001303946"/>
    </source>
</evidence>
<reference evidence="1 2" key="1">
    <citation type="submission" date="2023-10" db="EMBL/GenBank/DDBJ databases">
        <title>Bacteria for the degradation of biodegradable plastic PBAT(Polybutylene adipate terephthalate).</title>
        <authorList>
            <person name="Weon H.-Y."/>
            <person name="Yeon J."/>
        </authorList>
    </citation>
    <scope>NUCLEOTIDE SEQUENCE [LARGE SCALE GENOMIC DNA]</scope>
    <source>
        <strain evidence="1 2">SBD 7-3</strain>
    </source>
</reference>
<sequence>MKTLFAATTLLALAACTSYGPQSIAPGTPVDAVRQSLGVPTGEFARPDGGRRLEYARGPFGRHTYMLDFDAAGKLLRWEQVLTEANFNTIQPGMSGAEVQALIGHSFDQRMVGVAERRQTVWAYRYETPFCQYFQVGIDSHGKVMDTSYGPDPLCETRETSDAL</sequence>
<proteinExistence type="predicted"/>
<dbReference type="Proteomes" id="UP001303946">
    <property type="component" value="Chromosome"/>
</dbReference>
<evidence type="ECO:0008006" key="3">
    <source>
        <dbReference type="Google" id="ProtNLM"/>
    </source>
</evidence>
<keyword evidence="2" id="KW-1185">Reference proteome</keyword>
<gene>
    <name evidence="1" type="ORF">RXV79_08695</name>
</gene>
<dbReference type="PROSITE" id="PS51257">
    <property type="entry name" value="PROKAR_LIPOPROTEIN"/>
    <property type="match status" value="1"/>
</dbReference>
<dbReference type="EMBL" id="CP136336">
    <property type="protein sequence ID" value="WOB10130.1"/>
    <property type="molecule type" value="Genomic_DNA"/>
</dbReference>
<protein>
    <recommendedName>
        <fullName evidence="3">Outer membrane protein assembly factor BamE</fullName>
    </recommendedName>
</protein>
<name>A0ABZ0CZ06_9BURK</name>
<organism evidence="1 2">
    <name type="scientific">Piscinibacter gummiphilus</name>
    <dbReference type="NCBI Taxonomy" id="946333"/>
    <lineage>
        <taxon>Bacteria</taxon>
        <taxon>Pseudomonadati</taxon>
        <taxon>Pseudomonadota</taxon>
        <taxon>Betaproteobacteria</taxon>
        <taxon>Burkholderiales</taxon>
        <taxon>Sphaerotilaceae</taxon>
        <taxon>Piscinibacter</taxon>
    </lineage>
</organism>
<evidence type="ECO:0000313" key="1">
    <source>
        <dbReference type="EMBL" id="WOB10130.1"/>
    </source>
</evidence>
<dbReference type="RefSeq" id="WP_316703031.1">
    <property type="nucleotide sequence ID" value="NZ_CP136336.1"/>
</dbReference>